<dbReference type="FunFam" id="3.40.50.11860:FF:000001">
    <property type="entry name" value="2-(3-amino-3-carboxypropyl)histidine synthase subunit 2"/>
    <property type="match status" value="1"/>
</dbReference>
<dbReference type="InterPro" id="IPR022428">
    <property type="entry name" value="Dph2_arc"/>
</dbReference>
<dbReference type="GO" id="GO:0046872">
    <property type="term" value="F:metal ion binding"/>
    <property type="evidence" value="ECO:0007669"/>
    <property type="project" value="UniProtKB-KW"/>
</dbReference>
<evidence type="ECO:0000256" key="2">
    <source>
        <dbReference type="ARBA" id="ARBA00005156"/>
    </source>
</evidence>
<dbReference type="KEGG" id="mfc:BRM9_2270"/>
<dbReference type="UniPathway" id="UPA00559"/>
<dbReference type="STRING" id="2162.BRM9_2270"/>
<evidence type="ECO:0000313" key="13">
    <source>
        <dbReference type="EMBL" id="CEL25919.1"/>
    </source>
</evidence>
<reference evidence="11" key="1">
    <citation type="submission" date="2013-12" db="EMBL/GenBank/DDBJ databases">
        <title>The complete genome sequence of Methanobacterium sp. BRM9.</title>
        <authorList>
            <consortium name="Pastoral Greenhouse Gas Research Consortium"/>
            <person name="Kelly W.J."/>
            <person name="Leahy S.C."/>
            <person name="Perry R."/>
            <person name="Li D."/>
            <person name="Altermann E."/>
            <person name="Lambie S.C."/>
            <person name="Attwood G.T."/>
        </authorList>
    </citation>
    <scope>NUCLEOTIDE SEQUENCE [LARGE SCALE GENOMIC DNA]</scope>
    <source>
        <strain evidence="11">BRM9</strain>
    </source>
</reference>
<comment type="pathway">
    <text evidence="2 10">Protein modification; peptidyl-diphthamide biosynthesis.</text>
</comment>
<dbReference type="PANTHER" id="PTHR10762">
    <property type="entry name" value="DIPHTHAMIDE BIOSYNTHESIS PROTEIN"/>
    <property type="match status" value="1"/>
</dbReference>
<evidence type="ECO:0000256" key="8">
    <source>
        <dbReference type="ARBA" id="ARBA00023014"/>
    </source>
</evidence>
<evidence type="ECO:0000256" key="5">
    <source>
        <dbReference type="ARBA" id="ARBA00022691"/>
    </source>
</evidence>
<dbReference type="Proteomes" id="UP000062768">
    <property type="component" value="Chromosome I"/>
</dbReference>
<accession>A0A090JVP3</accession>
<dbReference type="SFLD" id="SFLDG01121">
    <property type="entry name" value="Diphthamide_biosynthesis"/>
    <property type="match status" value="1"/>
</dbReference>
<evidence type="ECO:0000313" key="11">
    <source>
        <dbReference type="EMBL" id="AIS33070.1"/>
    </source>
</evidence>
<dbReference type="InterPro" id="IPR042264">
    <property type="entry name" value="DPH1/DPH2_2"/>
</dbReference>
<dbReference type="NCBIfam" id="TIGR03682">
    <property type="entry name" value="arCOG04112"/>
    <property type="match status" value="1"/>
</dbReference>
<dbReference type="Gene3D" id="3.40.50.11860">
    <property type="entry name" value="Diphthamide synthesis DPH1/DPH2 domain 3"/>
    <property type="match status" value="1"/>
</dbReference>
<sequence length="329" mass="37213">MTNYHFQVQQIMDNIRETRAEIVGLQFPEGLKVYATELAHQIEDKTGALVLISGDPCYGACDLSDTEMEGMVDLLIHFGHTPLPLNYKVPTLFVEAHYQLGALEILEKALEPLEGMEKIGLVTTTQHLHLLDDAAQFLEENGKKVVMDTGAGTLKGQVLGCNFSSVRDLPVDAYLYLGSGNFHPLGIKLSTQKPVIIADPYLNEVRDIEEFTDRILRIRFARITRASEAEKFGILVSSKEGQRRWELAKDLKKMIYNEGKEAYLILLDEINPSSLLPYMDLDAFVVTACPRIAIDDSKMYEKPLLTPQELEIALGLREWENYQMDEIKY</sequence>
<keyword evidence="5 10" id="KW-0949">S-adenosyl-L-methionine</keyword>
<dbReference type="GO" id="GO:0090560">
    <property type="term" value="F:2-(3-amino-3-carboxypropyl)histidine synthase activity"/>
    <property type="evidence" value="ECO:0007669"/>
    <property type="project" value="UniProtKB-UniRule"/>
</dbReference>
<dbReference type="EMBL" id="CP006933">
    <property type="protein sequence ID" value="AIS33070.1"/>
    <property type="molecule type" value="Genomic_DNA"/>
</dbReference>
<name>A0A090JVP3_METFO</name>
<evidence type="ECO:0000313" key="12">
    <source>
        <dbReference type="EMBL" id="CEA13541.1"/>
    </source>
</evidence>
<keyword evidence="7 10" id="KW-0408">Iron</keyword>
<keyword evidence="8 10" id="KW-0411">Iron-sulfur</keyword>
<dbReference type="KEGG" id="mfi:DSM1535_1204"/>
<dbReference type="RefSeq" id="WP_048072739.1">
    <property type="nucleotide sequence ID" value="NZ_CP006933.1"/>
</dbReference>
<dbReference type="GO" id="GO:0017183">
    <property type="term" value="P:protein histidyl modification to diphthamide"/>
    <property type="evidence" value="ECO:0007669"/>
    <property type="project" value="UniProtKB-UniRule"/>
</dbReference>
<comment type="catalytic activity">
    <reaction evidence="9 10">
        <text>L-histidyl-[translation elongation factor 2] + S-adenosyl-L-methionine = 2-[(3S)-amino-3-carboxypropyl]-L-histidyl-[translation elongation factor 2] + S-methyl-5'-thioadenosine + H(+)</text>
        <dbReference type="Rhea" id="RHEA:36783"/>
        <dbReference type="Rhea" id="RHEA-COMP:9748"/>
        <dbReference type="Rhea" id="RHEA-COMP:9749"/>
        <dbReference type="ChEBI" id="CHEBI:15378"/>
        <dbReference type="ChEBI" id="CHEBI:17509"/>
        <dbReference type="ChEBI" id="CHEBI:29979"/>
        <dbReference type="ChEBI" id="CHEBI:59789"/>
        <dbReference type="ChEBI" id="CHEBI:73995"/>
        <dbReference type="EC" id="2.5.1.108"/>
    </reaction>
</comment>
<comment type="cofactor">
    <cofactor evidence="1 10">
        <name>[4Fe-4S] cluster</name>
        <dbReference type="ChEBI" id="CHEBI:49883"/>
    </cofactor>
</comment>
<dbReference type="InterPro" id="IPR016435">
    <property type="entry name" value="DPH1/DPH2"/>
</dbReference>
<protein>
    <recommendedName>
        <fullName evidence="3 10">2-(3-amino-3-carboxypropyl)histidine synthase</fullName>
        <ecNumber evidence="3 10">2.5.1.108</ecNumber>
    </recommendedName>
</protein>
<dbReference type="EC" id="2.5.1.108" evidence="3 10"/>
<evidence type="ECO:0000313" key="14">
    <source>
        <dbReference type="Proteomes" id="UP000062768"/>
    </source>
</evidence>
<keyword evidence="14" id="KW-1185">Reference proteome</keyword>
<comment type="similarity">
    <text evidence="10">Belongs to the DPH1/DPH2 family.</text>
</comment>
<dbReference type="PATRIC" id="fig|2162.10.peg.2378"/>
<evidence type="ECO:0000256" key="9">
    <source>
        <dbReference type="ARBA" id="ARBA00048403"/>
    </source>
</evidence>
<keyword evidence="6 10" id="KW-0479">Metal-binding</keyword>
<organism evidence="12">
    <name type="scientific">Methanobacterium formicicum</name>
    <dbReference type="NCBI Taxonomy" id="2162"/>
    <lineage>
        <taxon>Archaea</taxon>
        <taxon>Methanobacteriati</taxon>
        <taxon>Methanobacteriota</taxon>
        <taxon>Methanomada group</taxon>
        <taxon>Methanobacteria</taxon>
        <taxon>Methanobacteriales</taxon>
        <taxon>Methanobacteriaceae</taxon>
        <taxon>Methanobacterium</taxon>
    </lineage>
</organism>
<dbReference type="NCBIfam" id="TIGR00322">
    <property type="entry name" value="diphth2_R"/>
    <property type="match status" value="1"/>
</dbReference>
<evidence type="ECO:0000256" key="3">
    <source>
        <dbReference type="ARBA" id="ARBA00012221"/>
    </source>
</evidence>
<dbReference type="PANTHER" id="PTHR10762:SF1">
    <property type="entry name" value="2-(3-AMINO-3-CARBOXYPROPYL)HISTIDINE SYNTHASE SUBUNIT 1"/>
    <property type="match status" value="1"/>
</dbReference>
<reference evidence="12" key="2">
    <citation type="submission" date="2014-08" db="EMBL/GenBank/DDBJ databases">
        <authorList>
            <person name="Wibberg D."/>
        </authorList>
    </citation>
    <scope>NUCLEOTIDE SEQUENCE</scope>
</reference>
<dbReference type="EMBL" id="LN734822">
    <property type="protein sequence ID" value="CEL25919.1"/>
    <property type="molecule type" value="Genomic_DNA"/>
</dbReference>
<dbReference type="InterPro" id="IPR035435">
    <property type="entry name" value="DPH1/DPH2_euk_archaea"/>
</dbReference>
<reference evidence="13" key="3">
    <citation type="submission" date="2014-09" db="EMBL/GenBank/DDBJ databases">
        <authorList>
            <person name="Bishop-Lilly K.A."/>
            <person name="Broomall S.M."/>
            <person name="Chain P.S."/>
            <person name="Chertkov O."/>
            <person name="Coyne S.R."/>
            <person name="Daligault H.E."/>
            <person name="Davenport K.W."/>
            <person name="Erkkila T."/>
            <person name="Frey K.G."/>
            <person name="Gibbons H.S."/>
            <person name="Gu W."/>
            <person name="Jaissle J."/>
            <person name="Johnson S.L."/>
            <person name="Koroleva G.I."/>
            <person name="Ladner J.T."/>
            <person name="Lo C.-C."/>
            <person name="Minogue T.D."/>
            <person name="Munk C."/>
            <person name="Palacios G.F."/>
            <person name="Redden C.L."/>
            <person name="Rosenzweig C.N."/>
            <person name="Scholz M.B."/>
            <person name="Teshima H."/>
            <person name="Xu Y."/>
        </authorList>
    </citation>
    <scope>NUCLEOTIDE SEQUENCE</scope>
    <source>
        <strain evidence="13">Mb9</strain>
    </source>
</reference>
<keyword evidence="4 10" id="KW-0808">Transferase</keyword>
<dbReference type="GeneID" id="26740538"/>
<dbReference type="Proteomes" id="UP000029661">
    <property type="component" value="Chromosome"/>
</dbReference>
<evidence type="ECO:0000256" key="7">
    <source>
        <dbReference type="ARBA" id="ARBA00023004"/>
    </source>
</evidence>
<proteinExistence type="inferred from homology"/>
<keyword evidence="10" id="KW-0004">4Fe-4S</keyword>
<dbReference type="EMBL" id="LN515531">
    <property type="protein sequence ID" value="CEA13541.1"/>
    <property type="molecule type" value="Genomic_DNA"/>
</dbReference>
<gene>
    <name evidence="11" type="ORF">BRM9_2270</name>
    <name evidence="12" type="ORF">DSM1535_1204</name>
    <name evidence="13" type="ORF">MB9_2308</name>
</gene>
<dbReference type="OrthoDB" id="314at2157"/>
<dbReference type="InterPro" id="IPR042265">
    <property type="entry name" value="DPH1/DPH2_3"/>
</dbReference>
<dbReference type="PIRSF" id="PIRSF004967">
    <property type="entry name" value="DPH1"/>
    <property type="match status" value="1"/>
</dbReference>
<evidence type="ECO:0000256" key="10">
    <source>
        <dbReference type="PIRNR" id="PIRNR004967"/>
    </source>
</evidence>
<dbReference type="GO" id="GO:0051539">
    <property type="term" value="F:4 iron, 4 sulfur cluster binding"/>
    <property type="evidence" value="ECO:0007669"/>
    <property type="project" value="UniProtKB-UniRule"/>
</dbReference>
<evidence type="ECO:0000256" key="1">
    <source>
        <dbReference type="ARBA" id="ARBA00001966"/>
    </source>
</evidence>
<dbReference type="Gene3D" id="3.40.50.11850">
    <property type="entry name" value="Diphthamide synthesis DPH1/DPH2 domain 2"/>
    <property type="match status" value="1"/>
</dbReference>
<dbReference type="AlphaFoldDB" id="A0A090JVP3"/>
<evidence type="ECO:0000256" key="6">
    <source>
        <dbReference type="ARBA" id="ARBA00022723"/>
    </source>
</evidence>
<dbReference type="InterPro" id="IPR042263">
    <property type="entry name" value="DPH1/DPH2_1"/>
</dbReference>
<dbReference type="Gene3D" id="3.40.50.11840">
    <property type="entry name" value="Diphthamide synthesis DPH1/DPH2 domain 1"/>
    <property type="match status" value="1"/>
</dbReference>
<dbReference type="Pfam" id="PF01866">
    <property type="entry name" value="Diphthamide_syn"/>
    <property type="match status" value="1"/>
</dbReference>
<comment type="function">
    <text evidence="10">Catalyzes the first step of diphthamide biosynthesis, i.e. the transfer of the 3-amino-3-carboxypropyl group from S-adenosyl-L-methionine (SAM) to the C2 position of the imidazole ring of the target histidine residue in translation elongation factor 2 (EF-2).</text>
</comment>
<dbReference type="SFLD" id="SFLDS00032">
    <property type="entry name" value="Radical_SAM_3-amino-3-carboxyp"/>
    <property type="match status" value="1"/>
</dbReference>
<evidence type="ECO:0000256" key="4">
    <source>
        <dbReference type="ARBA" id="ARBA00022679"/>
    </source>
</evidence>